<proteinExistence type="predicted"/>
<dbReference type="AlphaFoldDB" id="A0A4U5MSZ3"/>
<name>A0A4U5MSZ3_STECR</name>
<feature type="compositionally biased region" description="Basic residues" evidence="1">
    <location>
        <begin position="83"/>
        <end position="100"/>
    </location>
</feature>
<feature type="region of interest" description="Disordered" evidence="1">
    <location>
        <begin position="1"/>
        <end position="22"/>
    </location>
</feature>
<organism evidence="2 3">
    <name type="scientific">Steinernema carpocapsae</name>
    <name type="common">Entomopathogenic nematode</name>
    <dbReference type="NCBI Taxonomy" id="34508"/>
    <lineage>
        <taxon>Eukaryota</taxon>
        <taxon>Metazoa</taxon>
        <taxon>Ecdysozoa</taxon>
        <taxon>Nematoda</taxon>
        <taxon>Chromadorea</taxon>
        <taxon>Rhabditida</taxon>
        <taxon>Tylenchina</taxon>
        <taxon>Panagrolaimomorpha</taxon>
        <taxon>Strongyloidoidea</taxon>
        <taxon>Steinernematidae</taxon>
        <taxon>Steinernema</taxon>
    </lineage>
</organism>
<protein>
    <recommendedName>
        <fullName evidence="4">Chromatin target of PRMT1 protein C-terminal domain-containing protein</fullName>
    </recommendedName>
</protein>
<evidence type="ECO:0000256" key="1">
    <source>
        <dbReference type="SAM" id="MobiDB-lite"/>
    </source>
</evidence>
<dbReference type="EMBL" id="AZBU02000006">
    <property type="protein sequence ID" value="TKR72612.1"/>
    <property type="molecule type" value="Genomic_DNA"/>
</dbReference>
<dbReference type="Proteomes" id="UP000298663">
    <property type="component" value="Unassembled WGS sequence"/>
</dbReference>
<gene>
    <name evidence="2" type="ORF">L596_020031</name>
</gene>
<evidence type="ECO:0000313" key="2">
    <source>
        <dbReference type="EMBL" id="TKR72612.1"/>
    </source>
</evidence>
<reference evidence="2 3" key="1">
    <citation type="journal article" date="2015" name="Genome Biol.">
        <title>Comparative genomics of Steinernema reveals deeply conserved gene regulatory networks.</title>
        <authorList>
            <person name="Dillman A.R."/>
            <person name="Macchietto M."/>
            <person name="Porter C.F."/>
            <person name="Rogers A."/>
            <person name="Williams B."/>
            <person name="Antoshechkin I."/>
            <person name="Lee M.M."/>
            <person name="Goodwin Z."/>
            <person name="Lu X."/>
            <person name="Lewis E.E."/>
            <person name="Goodrich-Blair H."/>
            <person name="Stock S.P."/>
            <person name="Adams B.J."/>
            <person name="Sternberg P.W."/>
            <person name="Mortazavi A."/>
        </authorList>
    </citation>
    <scope>NUCLEOTIDE SEQUENCE [LARGE SCALE GENOMIC DNA]</scope>
    <source>
        <strain evidence="2 3">ALL</strain>
    </source>
</reference>
<evidence type="ECO:0008006" key="4">
    <source>
        <dbReference type="Google" id="ProtNLM"/>
    </source>
</evidence>
<evidence type="ECO:0000313" key="3">
    <source>
        <dbReference type="Proteomes" id="UP000298663"/>
    </source>
</evidence>
<keyword evidence="3" id="KW-1185">Reference proteome</keyword>
<sequence>MMSTHSFTKKPQGAGPKFFKNASKRPADLAALSKGPKSSSAVRVSHLRIANSTLLQRISVAPRKGSKTFGAISKKPHNFGSKKAVKLKKATAERKAKKPKFAQEPRKSMEELDRELDEYMSRGKVVKISGLLSSLGLN</sequence>
<accession>A0A4U5MSZ3</accession>
<comment type="caution">
    <text evidence="2">The sequence shown here is derived from an EMBL/GenBank/DDBJ whole genome shotgun (WGS) entry which is preliminary data.</text>
</comment>
<reference evidence="2 3" key="2">
    <citation type="journal article" date="2019" name="G3 (Bethesda)">
        <title>Hybrid Assembly of the Genome of the Entomopathogenic Nematode Steinernema carpocapsae Identifies the X-Chromosome.</title>
        <authorList>
            <person name="Serra L."/>
            <person name="Macchietto M."/>
            <person name="Macias-Munoz A."/>
            <person name="McGill C.J."/>
            <person name="Rodriguez I.M."/>
            <person name="Rodriguez B."/>
            <person name="Murad R."/>
            <person name="Mortazavi A."/>
        </authorList>
    </citation>
    <scope>NUCLEOTIDE SEQUENCE [LARGE SCALE GENOMIC DNA]</scope>
    <source>
        <strain evidence="2 3">ALL</strain>
    </source>
</reference>
<feature type="region of interest" description="Disordered" evidence="1">
    <location>
        <begin position="69"/>
        <end position="109"/>
    </location>
</feature>